<dbReference type="GO" id="GO:0035859">
    <property type="term" value="C:Seh1-associated complex"/>
    <property type="evidence" value="ECO:0007669"/>
    <property type="project" value="TreeGrafter"/>
</dbReference>
<dbReference type="OrthoDB" id="5566198at2759"/>
<dbReference type="SMART" id="SM00320">
    <property type="entry name" value="WD40"/>
    <property type="match status" value="5"/>
</dbReference>
<keyword evidence="14" id="KW-1185">Reference proteome</keyword>
<dbReference type="AlphaFoldDB" id="A5DKC5"/>
<evidence type="ECO:0000313" key="13">
    <source>
        <dbReference type="EMBL" id="EDK39628.2"/>
    </source>
</evidence>
<dbReference type="VEuPathDB" id="FungiDB:PGUG_03726"/>
<dbReference type="EMBL" id="CH408158">
    <property type="protein sequence ID" value="EDK39628.2"/>
    <property type="molecule type" value="Genomic_DNA"/>
</dbReference>
<evidence type="ECO:0000256" key="1">
    <source>
        <dbReference type="ARBA" id="ARBA00004567"/>
    </source>
</evidence>
<dbReference type="PANTHER" id="PTHR11024">
    <property type="entry name" value="NUCLEAR PORE COMPLEX PROTEIN SEC13 / SEH1 FAMILY MEMBER"/>
    <property type="match status" value="1"/>
</dbReference>
<evidence type="ECO:0008006" key="15">
    <source>
        <dbReference type="Google" id="ProtNLM"/>
    </source>
</evidence>
<dbReference type="GO" id="GO:0031080">
    <property type="term" value="C:nuclear pore outer ring"/>
    <property type="evidence" value="ECO:0007669"/>
    <property type="project" value="TreeGrafter"/>
</dbReference>
<evidence type="ECO:0000256" key="9">
    <source>
        <dbReference type="ARBA" id="ARBA00023132"/>
    </source>
</evidence>
<keyword evidence="5" id="KW-0677">Repeat</keyword>
<dbReference type="STRING" id="294746.A5DKC5"/>
<dbReference type="GO" id="GO:0051028">
    <property type="term" value="P:mRNA transport"/>
    <property type="evidence" value="ECO:0007669"/>
    <property type="project" value="UniProtKB-KW"/>
</dbReference>
<feature type="repeat" description="WD" evidence="12">
    <location>
        <begin position="5"/>
        <end position="46"/>
    </location>
</feature>
<evidence type="ECO:0000256" key="3">
    <source>
        <dbReference type="ARBA" id="ARBA00022448"/>
    </source>
</evidence>
<evidence type="ECO:0000256" key="12">
    <source>
        <dbReference type="PROSITE-ProRule" id="PRU00221"/>
    </source>
</evidence>
<keyword evidence="7" id="KW-0653">Protein transport</keyword>
<dbReference type="KEGG" id="pgu:PGUG_03726"/>
<keyword evidence="10" id="KW-0539">Nucleus</keyword>
<dbReference type="RefSeq" id="XP_001484345.2">
    <property type="nucleotide sequence ID" value="XM_001484295.1"/>
</dbReference>
<dbReference type="InterPro" id="IPR037363">
    <property type="entry name" value="Sec13/Seh1_fam"/>
</dbReference>
<accession>A5DKC5</accession>
<evidence type="ECO:0000256" key="6">
    <source>
        <dbReference type="ARBA" id="ARBA00022816"/>
    </source>
</evidence>
<dbReference type="GO" id="GO:0015031">
    <property type="term" value="P:protein transport"/>
    <property type="evidence" value="ECO:0007669"/>
    <property type="project" value="UniProtKB-KW"/>
</dbReference>
<dbReference type="GO" id="GO:1904263">
    <property type="term" value="P:positive regulation of TORC1 signaling"/>
    <property type="evidence" value="ECO:0007669"/>
    <property type="project" value="TreeGrafter"/>
</dbReference>
<dbReference type="InterPro" id="IPR015943">
    <property type="entry name" value="WD40/YVTN_repeat-like_dom_sf"/>
</dbReference>
<dbReference type="FunCoup" id="A5DKC5">
    <property type="interactions" value="1177"/>
</dbReference>
<evidence type="ECO:0000256" key="5">
    <source>
        <dbReference type="ARBA" id="ARBA00022737"/>
    </source>
</evidence>
<reference evidence="13 14" key="1">
    <citation type="journal article" date="2009" name="Nature">
        <title>Evolution of pathogenicity and sexual reproduction in eight Candida genomes.</title>
        <authorList>
            <person name="Butler G."/>
            <person name="Rasmussen M.D."/>
            <person name="Lin M.F."/>
            <person name="Santos M.A."/>
            <person name="Sakthikumar S."/>
            <person name="Munro C.A."/>
            <person name="Rheinbay E."/>
            <person name="Grabherr M."/>
            <person name="Forche A."/>
            <person name="Reedy J.L."/>
            <person name="Agrafioti I."/>
            <person name="Arnaud M.B."/>
            <person name="Bates S."/>
            <person name="Brown A.J."/>
            <person name="Brunke S."/>
            <person name="Costanzo M.C."/>
            <person name="Fitzpatrick D.A."/>
            <person name="de Groot P.W."/>
            <person name="Harris D."/>
            <person name="Hoyer L.L."/>
            <person name="Hube B."/>
            <person name="Klis F.M."/>
            <person name="Kodira C."/>
            <person name="Lennard N."/>
            <person name="Logue M.E."/>
            <person name="Martin R."/>
            <person name="Neiman A.M."/>
            <person name="Nikolaou E."/>
            <person name="Quail M.A."/>
            <person name="Quinn J."/>
            <person name="Santos M.C."/>
            <person name="Schmitzberger F.F."/>
            <person name="Sherlock G."/>
            <person name="Shah P."/>
            <person name="Silverstein K.A."/>
            <person name="Skrzypek M.S."/>
            <person name="Soll D."/>
            <person name="Staggs R."/>
            <person name="Stansfield I."/>
            <person name="Stumpf M.P."/>
            <person name="Sudbery P.E."/>
            <person name="Srikantha T."/>
            <person name="Zeng Q."/>
            <person name="Berman J."/>
            <person name="Berriman M."/>
            <person name="Heitman J."/>
            <person name="Gow N.A."/>
            <person name="Lorenz M.C."/>
            <person name="Birren B.W."/>
            <person name="Kellis M."/>
            <person name="Cuomo C.A."/>
        </authorList>
    </citation>
    <scope>NUCLEOTIDE SEQUENCE [LARGE SCALE GENOMIC DNA]</scope>
    <source>
        <strain evidence="14">ATCC 6260 / CBS 566 / DSM 6381 / JCM 1539 / NBRC 10279 / NRRL Y-324</strain>
    </source>
</reference>
<dbReference type="Proteomes" id="UP000001997">
    <property type="component" value="Unassembled WGS sequence"/>
</dbReference>
<dbReference type="PROSITE" id="PS50082">
    <property type="entry name" value="WD_REPEATS_2"/>
    <property type="match status" value="3"/>
</dbReference>
<keyword evidence="9" id="KW-0906">Nuclear pore complex</keyword>
<evidence type="ECO:0000313" key="14">
    <source>
        <dbReference type="Proteomes" id="UP000001997"/>
    </source>
</evidence>
<evidence type="ECO:0000256" key="8">
    <source>
        <dbReference type="ARBA" id="ARBA00023010"/>
    </source>
</evidence>
<feature type="repeat" description="WD" evidence="12">
    <location>
        <begin position="290"/>
        <end position="322"/>
    </location>
</feature>
<gene>
    <name evidence="13" type="ORF">PGUG_03726</name>
</gene>
<evidence type="ECO:0000256" key="2">
    <source>
        <dbReference type="ARBA" id="ARBA00010102"/>
    </source>
</evidence>
<dbReference type="OMA" id="NAPTRRW"/>
<feature type="repeat" description="WD" evidence="12">
    <location>
        <begin position="51"/>
        <end position="87"/>
    </location>
</feature>
<dbReference type="SUPFAM" id="SSF50978">
    <property type="entry name" value="WD40 repeat-like"/>
    <property type="match status" value="1"/>
</dbReference>
<proteinExistence type="inferred from homology"/>
<dbReference type="InterPro" id="IPR036322">
    <property type="entry name" value="WD40_repeat_dom_sf"/>
</dbReference>
<evidence type="ECO:0000256" key="4">
    <source>
        <dbReference type="ARBA" id="ARBA00022574"/>
    </source>
</evidence>
<evidence type="ECO:0000256" key="10">
    <source>
        <dbReference type="ARBA" id="ARBA00023242"/>
    </source>
</evidence>
<evidence type="ECO:0000256" key="11">
    <source>
        <dbReference type="ARBA" id="ARBA00029433"/>
    </source>
</evidence>
<evidence type="ECO:0000256" key="7">
    <source>
        <dbReference type="ARBA" id="ARBA00022927"/>
    </source>
</evidence>
<organism evidence="13 14">
    <name type="scientific">Meyerozyma guilliermondii (strain ATCC 6260 / CBS 566 / DSM 6381 / JCM 1539 / NBRC 10279 / NRRL Y-324)</name>
    <name type="common">Yeast</name>
    <name type="synonym">Candida guilliermondii</name>
    <dbReference type="NCBI Taxonomy" id="294746"/>
    <lineage>
        <taxon>Eukaryota</taxon>
        <taxon>Fungi</taxon>
        <taxon>Dikarya</taxon>
        <taxon>Ascomycota</taxon>
        <taxon>Saccharomycotina</taxon>
        <taxon>Pichiomycetes</taxon>
        <taxon>Debaryomycetaceae</taxon>
        <taxon>Meyerozyma</taxon>
    </lineage>
</organism>
<dbReference type="InParanoid" id="A5DKC5"/>
<comment type="similarity">
    <text evidence="2">Belongs to the WD repeat SEC13 family.</text>
</comment>
<dbReference type="InterPro" id="IPR001680">
    <property type="entry name" value="WD40_rpt"/>
</dbReference>
<dbReference type="Gene3D" id="2.130.10.10">
    <property type="entry name" value="YVTN repeat-like/Quinoprotein amine dehydrogenase"/>
    <property type="match status" value="1"/>
</dbReference>
<dbReference type="GO" id="GO:0034198">
    <property type="term" value="P:cellular response to amino acid starvation"/>
    <property type="evidence" value="ECO:0007669"/>
    <property type="project" value="TreeGrafter"/>
</dbReference>
<dbReference type="GO" id="GO:0005198">
    <property type="term" value="F:structural molecule activity"/>
    <property type="evidence" value="ECO:0007669"/>
    <property type="project" value="InterPro"/>
</dbReference>
<sequence length="345" mass="38178">MKSFVTGHEELVHDVQYDFYGKHIATVSSDQHIKVFDMDAATSSWVLNDSWKAHDSSVVKVTWAHPQFSSSSIIASCSYDRTVKVWQEQPQEMHGSGRRWVKLATLATESFGPIYDVKFAPSHLGLKLACIGSEGILRIYESLDPSDLTYWSLTAEIAVLSSQLPTKSLQSTFGIEWCPSKFANTEKFVVVALDQAFIYGASVAGNGDNSGTNNDFDMASGDGGINSENKYVKLCSLPEHNGLIRSVSWAPSMGRNFHLIATACKDGYVRIFKAIEAINGDLKIDTIAKLRDHQSEVWRVTWNITGTILSSAGDDGKVRLWKSNYLNEWKCMSIISSNAGVKQES</sequence>
<dbReference type="PROSITE" id="PS50294">
    <property type="entry name" value="WD_REPEATS_REGION"/>
    <property type="match status" value="1"/>
</dbReference>
<keyword evidence="8" id="KW-0811">Translocation</keyword>
<comment type="subcellular location">
    <subcellularLocation>
        <location evidence="11">Endomembrane system</location>
        <topology evidence="11">Peripheral membrane protein</topology>
        <orientation evidence="11">Cytoplasmic side</orientation>
    </subcellularLocation>
    <subcellularLocation>
        <location evidence="1">Nucleus</location>
        <location evidence="1">Nuclear pore complex</location>
    </subcellularLocation>
</comment>
<keyword evidence="4 12" id="KW-0853">WD repeat</keyword>
<dbReference type="FunFam" id="2.130.10.10:FF:000578">
    <property type="entry name" value="Nucleoporin seh1"/>
    <property type="match status" value="1"/>
</dbReference>
<dbReference type="eggNOG" id="KOG2445">
    <property type="taxonomic scope" value="Eukaryota"/>
</dbReference>
<dbReference type="PANTHER" id="PTHR11024:SF3">
    <property type="entry name" value="NUCLEOPORIN SEH1"/>
    <property type="match status" value="1"/>
</dbReference>
<protein>
    <recommendedName>
        <fullName evidence="15">Anaphase-promoting complex subunit 4 WD40 domain-containing protein</fullName>
    </recommendedName>
</protein>
<keyword evidence="6" id="KW-0509">mRNA transport</keyword>
<dbReference type="GeneID" id="5126181"/>
<name>A5DKC5_PICGU</name>
<dbReference type="Pfam" id="PF00400">
    <property type="entry name" value="WD40"/>
    <property type="match status" value="4"/>
</dbReference>
<keyword evidence="3" id="KW-0813">Transport</keyword>
<dbReference type="HOGENOM" id="CLU_032441_1_1_1"/>